<evidence type="ECO:0000313" key="3">
    <source>
        <dbReference type="Proteomes" id="UP000657918"/>
    </source>
</evidence>
<reference evidence="2 3" key="1">
    <citation type="submission" date="2020-10" db="EMBL/GenBank/DDBJ databases">
        <title>Plant Genome Project.</title>
        <authorList>
            <person name="Zhang R.-G."/>
        </authorList>
    </citation>
    <scope>NUCLEOTIDE SEQUENCE [LARGE SCALE GENOMIC DNA]</scope>
    <source>
        <strain evidence="2">FAFU-HL-1</strain>
        <tissue evidence="2">Leaf</tissue>
    </source>
</reference>
<dbReference type="AlphaFoldDB" id="A0A835JXS2"/>
<accession>A0A835JXS2</accession>
<name>A0A835JXS2_9ROSI</name>
<dbReference type="OrthoDB" id="777694at2759"/>
<proteinExistence type="predicted"/>
<organism evidence="2 3">
    <name type="scientific">Salix dunnii</name>
    <dbReference type="NCBI Taxonomy" id="1413687"/>
    <lineage>
        <taxon>Eukaryota</taxon>
        <taxon>Viridiplantae</taxon>
        <taxon>Streptophyta</taxon>
        <taxon>Embryophyta</taxon>
        <taxon>Tracheophyta</taxon>
        <taxon>Spermatophyta</taxon>
        <taxon>Magnoliopsida</taxon>
        <taxon>eudicotyledons</taxon>
        <taxon>Gunneridae</taxon>
        <taxon>Pentapetalae</taxon>
        <taxon>rosids</taxon>
        <taxon>fabids</taxon>
        <taxon>Malpighiales</taxon>
        <taxon>Salicaceae</taxon>
        <taxon>Saliceae</taxon>
        <taxon>Salix</taxon>
    </lineage>
</organism>
<keyword evidence="3" id="KW-1185">Reference proteome</keyword>
<evidence type="ECO:0000313" key="2">
    <source>
        <dbReference type="EMBL" id="KAF9676576.1"/>
    </source>
</evidence>
<dbReference type="EMBL" id="JADGMS010000008">
    <property type="protein sequence ID" value="KAF9676576.1"/>
    <property type="molecule type" value="Genomic_DNA"/>
</dbReference>
<evidence type="ECO:0000256" key="1">
    <source>
        <dbReference type="SAM" id="MobiDB-lite"/>
    </source>
</evidence>
<comment type="caution">
    <text evidence="2">The sequence shown here is derived from an EMBL/GenBank/DDBJ whole genome shotgun (WGS) entry which is preliminary data.</text>
</comment>
<gene>
    <name evidence="2" type="ORF">SADUNF_Sadunf08G0016600</name>
</gene>
<dbReference type="Proteomes" id="UP000657918">
    <property type="component" value="Chromosome 8"/>
</dbReference>
<protein>
    <submittedName>
        <fullName evidence="2">Uncharacterized protein</fullName>
    </submittedName>
</protein>
<sequence>MMIHEREKYINNQECAPPKGSSPSGPGLGGFNSWIVAPLWVQIEPTKRQHRNKVEFIYSTQEKQLKEKGKKCEPNSSSSIQLLKNEKQALVGSKFWLPIKHSIVLQKSIHHSYRKKRNK</sequence>
<feature type="region of interest" description="Disordered" evidence="1">
    <location>
        <begin position="8"/>
        <end position="27"/>
    </location>
</feature>